<dbReference type="Proteomes" id="UP001431783">
    <property type="component" value="Unassembled WGS sequence"/>
</dbReference>
<name>A0AAW1UL23_9CUCU</name>
<evidence type="ECO:0000256" key="1">
    <source>
        <dbReference type="ARBA" id="ARBA00022737"/>
    </source>
</evidence>
<dbReference type="SUPFAM" id="SSF47473">
    <property type="entry name" value="EF-hand"/>
    <property type="match status" value="1"/>
</dbReference>
<organism evidence="3 4">
    <name type="scientific">Henosepilachna vigintioctopunctata</name>
    <dbReference type="NCBI Taxonomy" id="420089"/>
    <lineage>
        <taxon>Eukaryota</taxon>
        <taxon>Metazoa</taxon>
        <taxon>Ecdysozoa</taxon>
        <taxon>Arthropoda</taxon>
        <taxon>Hexapoda</taxon>
        <taxon>Insecta</taxon>
        <taxon>Pterygota</taxon>
        <taxon>Neoptera</taxon>
        <taxon>Endopterygota</taxon>
        <taxon>Coleoptera</taxon>
        <taxon>Polyphaga</taxon>
        <taxon>Cucujiformia</taxon>
        <taxon>Coccinelloidea</taxon>
        <taxon>Coccinellidae</taxon>
        <taxon>Epilachninae</taxon>
        <taxon>Epilachnini</taxon>
        <taxon>Henosepilachna</taxon>
    </lineage>
</organism>
<dbReference type="PROSITE" id="PS50222">
    <property type="entry name" value="EF_HAND_2"/>
    <property type="match status" value="3"/>
</dbReference>
<dbReference type="InterPro" id="IPR050230">
    <property type="entry name" value="CALM/Myosin/TropC-like"/>
</dbReference>
<gene>
    <name evidence="3" type="ORF">WA026_013082</name>
</gene>
<proteinExistence type="predicted"/>
<protein>
    <recommendedName>
        <fullName evidence="2">EF-hand domain-containing protein</fullName>
    </recommendedName>
</protein>
<dbReference type="SMART" id="SM00054">
    <property type="entry name" value="EFh"/>
    <property type="match status" value="3"/>
</dbReference>
<keyword evidence="1" id="KW-0677">Repeat</keyword>
<sequence length="191" mass="22121">MMRNKISFPVKNEKMVSQMEFGSTQYENAKKIKKELKDKTRKNLPKFVLSSQQKIDLKEAFDLFDSEGTGLVERDYLKVAFRALGIEPSAIDLRNLGQLPKFISYPEFVEQLQLKMTSADELSDIIKMFELFDCDKSGRIMYDEMRKVCQILGEDVTDEEIDVMLQAGDVTGEKKVEFKEFKKLMESLMKA</sequence>
<dbReference type="GO" id="GO:0005509">
    <property type="term" value="F:calcium ion binding"/>
    <property type="evidence" value="ECO:0007669"/>
    <property type="project" value="InterPro"/>
</dbReference>
<evidence type="ECO:0000313" key="3">
    <source>
        <dbReference type="EMBL" id="KAK9880760.1"/>
    </source>
</evidence>
<dbReference type="InterPro" id="IPR011992">
    <property type="entry name" value="EF-hand-dom_pair"/>
</dbReference>
<dbReference type="Gene3D" id="1.10.238.10">
    <property type="entry name" value="EF-hand"/>
    <property type="match status" value="2"/>
</dbReference>
<dbReference type="AlphaFoldDB" id="A0AAW1UL23"/>
<dbReference type="PANTHER" id="PTHR23048">
    <property type="entry name" value="MYOSIN LIGHT CHAIN 1, 3"/>
    <property type="match status" value="1"/>
</dbReference>
<dbReference type="Pfam" id="PF13499">
    <property type="entry name" value="EF-hand_7"/>
    <property type="match status" value="1"/>
</dbReference>
<feature type="domain" description="EF-hand" evidence="2">
    <location>
        <begin position="156"/>
        <end position="191"/>
    </location>
</feature>
<comment type="caution">
    <text evidence="3">The sequence shown here is derived from an EMBL/GenBank/DDBJ whole genome shotgun (WGS) entry which is preliminary data.</text>
</comment>
<reference evidence="3 4" key="1">
    <citation type="submission" date="2023-03" db="EMBL/GenBank/DDBJ databases">
        <title>Genome insight into feeding habits of ladybird beetles.</title>
        <authorList>
            <person name="Li H.-S."/>
            <person name="Huang Y.-H."/>
            <person name="Pang H."/>
        </authorList>
    </citation>
    <scope>NUCLEOTIDE SEQUENCE [LARGE SCALE GENOMIC DNA]</scope>
    <source>
        <strain evidence="3">SYSU_2023b</strain>
        <tissue evidence="3">Whole body</tissue>
    </source>
</reference>
<dbReference type="GO" id="GO:0016460">
    <property type="term" value="C:myosin II complex"/>
    <property type="evidence" value="ECO:0007669"/>
    <property type="project" value="TreeGrafter"/>
</dbReference>
<evidence type="ECO:0000313" key="4">
    <source>
        <dbReference type="Proteomes" id="UP001431783"/>
    </source>
</evidence>
<dbReference type="FunFam" id="1.10.238.10:FF:000001">
    <property type="entry name" value="Calmodulin 1"/>
    <property type="match status" value="1"/>
</dbReference>
<feature type="domain" description="EF-hand" evidence="2">
    <location>
        <begin position="52"/>
        <end position="87"/>
    </location>
</feature>
<evidence type="ECO:0000259" key="2">
    <source>
        <dbReference type="PROSITE" id="PS50222"/>
    </source>
</evidence>
<feature type="domain" description="EF-hand" evidence="2">
    <location>
        <begin position="120"/>
        <end position="155"/>
    </location>
</feature>
<dbReference type="InterPro" id="IPR002048">
    <property type="entry name" value="EF_hand_dom"/>
</dbReference>
<dbReference type="EMBL" id="JARQZJ010000066">
    <property type="protein sequence ID" value="KAK9880760.1"/>
    <property type="molecule type" value="Genomic_DNA"/>
</dbReference>
<dbReference type="Pfam" id="PF13405">
    <property type="entry name" value="EF-hand_6"/>
    <property type="match status" value="1"/>
</dbReference>
<accession>A0AAW1UL23</accession>
<keyword evidence="4" id="KW-1185">Reference proteome</keyword>
<dbReference type="PANTHER" id="PTHR23048:SF0">
    <property type="entry name" value="CALMODULIN LIKE 3"/>
    <property type="match status" value="1"/>
</dbReference>